<gene>
    <name evidence="2" type="ORF">JCGZ_20005</name>
    <name evidence="3" type="ORF">JCGZ_20006</name>
</gene>
<organism evidence="3 4">
    <name type="scientific">Jatropha curcas</name>
    <name type="common">Barbados nut</name>
    <dbReference type="NCBI Taxonomy" id="180498"/>
    <lineage>
        <taxon>Eukaryota</taxon>
        <taxon>Viridiplantae</taxon>
        <taxon>Streptophyta</taxon>
        <taxon>Embryophyta</taxon>
        <taxon>Tracheophyta</taxon>
        <taxon>Spermatophyta</taxon>
        <taxon>Magnoliopsida</taxon>
        <taxon>eudicotyledons</taxon>
        <taxon>Gunneridae</taxon>
        <taxon>Pentapetalae</taxon>
        <taxon>rosids</taxon>
        <taxon>fabids</taxon>
        <taxon>Malpighiales</taxon>
        <taxon>Euphorbiaceae</taxon>
        <taxon>Crotonoideae</taxon>
        <taxon>Jatropheae</taxon>
        <taxon>Jatropha</taxon>
    </lineage>
</organism>
<accession>A0A067JXX8</accession>
<evidence type="ECO:0000313" key="4">
    <source>
        <dbReference type="Proteomes" id="UP000027138"/>
    </source>
</evidence>
<name>A0A067JXX8_JATCU</name>
<evidence type="ECO:0000256" key="1">
    <source>
        <dbReference type="SAM" id="MobiDB-lite"/>
    </source>
</evidence>
<dbReference type="EMBL" id="KK914811">
    <property type="protein sequence ID" value="KDP27658.1"/>
    <property type="molecule type" value="Genomic_DNA"/>
</dbReference>
<proteinExistence type="predicted"/>
<dbReference type="Proteomes" id="UP000027138">
    <property type="component" value="Unassembled WGS sequence"/>
</dbReference>
<reference evidence="3 4" key="1">
    <citation type="journal article" date="2014" name="PLoS ONE">
        <title>Global Analysis of Gene Expression Profiles in Physic Nut (Jatropha curcas L.) Seedlings Exposed to Salt Stress.</title>
        <authorList>
            <person name="Zhang L."/>
            <person name="Zhang C."/>
            <person name="Wu P."/>
            <person name="Chen Y."/>
            <person name="Li M."/>
            <person name="Jiang H."/>
            <person name="Wu G."/>
        </authorList>
    </citation>
    <scope>NUCLEOTIDE SEQUENCE [LARGE SCALE GENOMIC DNA]</scope>
    <source>
        <strain evidence="4">cv. GZQX0401</strain>
        <tissue evidence="3">Young leaves</tissue>
    </source>
</reference>
<feature type="region of interest" description="Disordered" evidence="1">
    <location>
        <begin position="67"/>
        <end position="109"/>
    </location>
</feature>
<evidence type="ECO:0000313" key="3">
    <source>
        <dbReference type="EMBL" id="KDP27658.1"/>
    </source>
</evidence>
<dbReference type="AlphaFoldDB" id="A0A067JXX8"/>
<keyword evidence="4" id="KW-1185">Reference proteome</keyword>
<evidence type="ECO:0000313" key="2">
    <source>
        <dbReference type="EMBL" id="KDP27657.1"/>
    </source>
</evidence>
<sequence length="109" mass="12271">MANSSSTSSSSDSLTEKELQLLMKLTEKYEKQKSGLKKIVVESSLVKATPYIPTVEKPKRVKHTIGRNRIHGRIPPMHPSSKRSENLVETSLAHNLKSSKRLRTDSKPF</sequence>
<dbReference type="EMBL" id="KK914811">
    <property type="protein sequence ID" value="KDP27657.1"/>
    <property type="molecule type" value="Genomic_DNA"/>
</dbReference>
<protein>
    <submittedName>
        <fullName evidence="3">Uncharacterized protein</fullName>
    </submittedName>
</protein>